<evidence type="ECO:0000256" key="1">
    <source>
        <dbReference type="SAM" id="MobiDB-lite"/>
    </source>
</evidence>
<keyword evidence="3" id="KW-1185">Reference proteome</keyword>
<protein>
    <submittedName>
        <fullName evidence="2">Uncharacterized protein</fullName>
    </submittedName>
</protein>
<proteinExistence type="predicted"/>
<sequence length="72" mass="7622">MRMRGAEFHHGDMSAASITPAPVRPPSGATAVDGPHHHLLGNALRAVKVFLEAAFSVVILGEYGEEAGIHHK</sequence>
<accession>A0ABQ3CNL6</accession>
<evidence type="ECO:0000313" key="3">
    <source>
        <dbReference type="Proteomes" id="UP000653644"/>
    </source>
</evidence>
<dbReference type="EMBL" id="BMVN01000006">
    <property type="protein sequence ID" value="GHA17407.1"/>
    <property type="molecule type" value="Genomic_DNA"/>
</dbReference>
<evidence type="ECO:0000313" key="2">
    <source>
        <dbReference type="EMBL" id="GHA17407.1"/>
    </source>
</evidence>
<name>A0ABQ3CNL6_9ACTN</name>
<reference evidence="3" key="1">
    <citation type="journal article" date="2019" name="Int. J. Syst. Evol. Microbiol.">
        <title>The Global Catalogue of Microorganisms (GCM) 10K type strain sequencing project: providing services to taxonomists for standard genome sequencing and annotation.</title>
        <authorList>
            <consortium name="The Broad Institute Genomics Platform"/>
            <consortium name="The Broad Institute Genome Sequencing Center for Infectious Disease"/>
            <person name="Wu L."/>
            <person name="Ma J."/>
        </authorList>
    </citation>
    <scope>NUCLEOTIDE SEQUENCE [LARGE SCALE GENOMIC DNA]</scope>
    <source>
        <strain evidence="3">JCM 4733</strain>
    </source>
</reference>
<feature type="region of interest" description="Disordered" evidence="1">
    <location>
        <begin position="1"/>
        <end position="34"/>
    </location>
</feature>
<dbReference type="Proteomes" id="UP000653644">
    <property type="component" value="Unassembled WGS sequence"/>
</dbReference>
<feature type="compositionally biased region" description="Basic and acidic residues" evidence="1">
    <location>
        <begin position="1"/>
        <end position="12"/>
    </location>
</feature>
<comment type="caution">
    <text evidence="2">The sequence shown here is derived from an EMBL/GenBank/DDBJ whole genome shotgun (WGS) entry which is preliminary data.</text>
</comment>
<gene>
    <name evidence="2" type="ORF">GCM10010345_22530</name>
</gene>
<organism evidence="2 3">
    <name type="scientific">Streptomyces canarius</name>
    <dbReference type="NCBI Taxonomy" id="285453"/>
    <lineage>
        <taxon>Bacteria</taxon>
        <taxon>Bacillati</taxon>
        <taxon>Actinomycetota</taxon>
        <taxon>Actinomycetes</taxon>
        <taxon>Kitasatosporales</taxon>
        <taxon>Streptomycetaceae</taxon>
        <taxon>Streptomyces</taxon>
    </lineage>
</organism>